<gene>
    <name evidence="1" type="ORF">Amon02_001334300</name>
</gene>
<protein>
    <submittedName>
        <fullName evidence="1">Unnamed protein product</fullName>
    </submittedName>
</protein>
<organism evidence="1 2">
    <name type="scientific">Ambrosiozyma monospora</name>
    <name type="common">Yeast</name>
    <name type="synonym">Endomycopsis monosporus</name>
    <dbReference type="NCBI Taxonomy" id="43982"/>
    <lineage>
        <taxon>Eukaryota</taxon>
        <taxon>Fungi</taxon>
        <taxon>Dikarya</taxon>
        <taxon>Ascomycota</taxon>
        <taxon>Saccharomycotina</taxon>
        <taxon>Pichiomycetes</taxon>
        <taxon>Pichiales</taxon>
        <taxon>Pichiaceae</taxon>
        <taxon>Ambrosiozyma</taxon>
    </lineage>
</organism>
<evidence type="ECO:0000313" key="1">
    <source>
        <dbReference type="EMBL" id="GMF08711.1"/>
    </source>
</evidence>
<name>A0ACB5UCB0_AMBMO</name>
<proteinExistence type="predicted"/>
<dbReference type="EMBL" id="BSXS01017263">
    <property type="protein sequence ID" value="GMF08711.1"/>
    <property type="molecule type" value="Genomic_DNA"/>
</dbReference>
<comment type="caution">
    <text evidence="1">The sequence shown here is derived from an EMBL/GenBank/DDBJ whole genome shotgun (WGS) entry which is preliminary data.</text>
</comment>
<keyword evidence="2" id="KW-1185">Reference proteome</keyword>
<dbReference type="Proteomes" id="UP001165064">
    <property type="component" value="Unassembled WGS sequence"/>
</dbReference>
<reference evidence="1" key="1">
    <citation type="submission" date="2023-04" db="EMBL/GenBank/DDBJ databases">
        <title>Ambrosiozyma monospora NBRC 10751.</title>
        <authorList>
            <person name="Ichikawa N."/>
            <person name="Sato H."/>
            <person name="Tonouchi N."/>
        </authorList>
    </citation>
    <scope>NUCLEOTIDE SEQUENCE</scope>
    <source>
        <strain evidence="1">NBRC 10751</strain>
    </source>
</reference>
<sequence>MNNANKSMGNSSSNTASNFESAIPSSQLQVPSLPNENTPQVSGTGLGPSPTRNLPLSPNGIWWKRTATDFLKSASDDLCHPRDIHSGNDEISQSSNKDYGWLVDEAKHDDGILDNLKYVGYDNYHLHEFEL</sequence>
<accession>A0ACB5UCB0</accession>
<evidence type="ECO:0000313" key="2">
    <source>
        <dbReference type="Proteomes" id="UP001165064"/>
    </source>
</evidence>